<dbReference type="PANTHER" id="PTHR12788">
    <property type="entry name" value="PROTEIN-TYROSINE SULFOTRANSFERASE 2"/>
    <property type="match status" value="1"/>
</dbReference>
<dbReference type="OrthoDB" id="9777890at2"/>
<evidence type="ECO:0000256" key="1">
    <source>
        <dbReference type="ARBA" id="ARBA00022679"/>
    </source>
</evidence>
<dbReference type="RefSeq" id="WP_088817548.1">
    <property type="nucleotide sequence ID" value="NZ_FYEZ01000001.1"/>
</dbReference>
<accession>A0A212T6W4</accession>
<dbReference type="GO" id="GO:0008476">
    <property type="term" value="F:protein-tyrosine sulfotransferase activity"/>
    <property type="evidence" value="ECO:0007669"/>
    <property type="project" value="InterPro"/>
</dbReference>
<protein>
    <submittedName>
        <fullName evidence="2">Sulfotransferase family protein</fullName>
    </submittedName>
</protein>
<keyword evidence="1 2" id="KW-0808">Transferase</keyword>
<dbReference type="Gene3D" id="3.40.50.300">
    <property type="entry name" value="P-loop containing nucleotide triphosphate hydrolases"/>
    <property type="match status" value="1"/>
</dbReference>
<dbReference type="InterPro" id="IPR027417">
    <property type="entry name" value="P-loop_NTPase"/>
</dbReference>
<dbReference type="Pfam" id="PF13469">
    <property type="entry name" value="Sulfotransfer_3"/>
    <property type="match status" value="2"/>
</dbReference>
<name>A0A212T6W4_9MICO</name>
<sequence length="295" mass="32980">MNKLIIIVGAPRSGTNMLRDVLTSLEGVSTWPCDEINPIWKHGNLDVPHDELLPEHARPEVVSFLRRNFAHAAEEFGCDVLVEKTCATSMRVAFAAKTFPEAEFVFIHRDGFDAAASTMKRWNAPFDLAYTLRKVRYVPVADLPMQILAFLRTRLGKILSGQAGSTEADLKVATWWGPRPHDFRQLQESCTLEEVALTQWERCASLTLDQLAAVAPEKVHRVAYEDFVQEPEAELRRLLDELGLEDRYAAESVATVSAGSIGKSLTQYPPAERERLADMVGPTMQRLGYPEDGLA</sequence>
<dbReference type="SUPFAM" id="SSF52540">
    <property type="entry name" value="P-loop containing nucleoside triphosphate hydrolases"/>
    <property type="match status" value="1"/>
</dbReference>
<dbReference type="Proteomes" id="UP000198122">
    <property type="component" value="Unassembled WGS sequence"/>
</dbReference>
<dbReference type="AlphaFoldDB" id="A0A212T6W4"/>
<evidence type="ECO:0000313" key="3">
    <source>
        <dbReference type="Proteomes" id="UP000198122"/>
    </source>
</evidence>
<evidence type="ECO:0000313" key="2">
    <source>
        <dbReference type="EMBL" id="SNC61803.1"/>
    </source>
</evidence>
<dbReference type="EMBL" id="FYEZ01000001">
    <property type="protein sequence ID" value="SNC61803.1"/>
    <property type="molecule type" value="Genomic_DNA"/>
</dbReference>
<gene>
    <name evidence="2" type="ORF">SAMN05445756_0556</name>
</gene>
<keyword evidence="3" id="KW-1185">Reference proteome</keyword>
<organism evidence="2 3">
    <name type="scientific">Kytococcus aerolatus</name>
    <dbReference type="NCBI Taxonomy" id="592308"/>
    <lineage>
        <taxon>Bacteria</taxon>
        <taxon>Bacillati</taxon>
        <taxon>Actinomycetota</taxon>
        <taxon>Actinomycetes</taxon>
        <taxon>Micrococcales</taxon>
        <taxon>Kytococcaceae</taxon>
        <taxon>Kytococcus</taxon>
    </lineage>
</organism>
<proteinExistence type="predicted"/>
<reference evidence="2 3" key="1">
    <citation type="submission" date="2017-06" db="EMBL/GenBank/DDBJ databases">
        <authorList>
            <person name="Kim H.J."/>
            <person name="Triplett B.A."/>
        </authorList>
    </citation>
    <scope>NUCLEOTIDE SEQUENCE [LARGE SCALE GENOMIC DNA]</scope>
    <source>
        <strain evidence="2 3">DSM 22179</strain>
    </source>
</reference>
<dbReference type="PANTHER" id="PTHR12788:SF10">
    <property type="entry name" value="PROTEIN-TYROSINE SULFOTRANSFERASE"/>
    <property type="match status" value="1"/>
</dbReference>
<dbReference type="InterPro" id="IPR026634">
    <property type="entry name" value="TPST-like"/>
</dbReference>